<proteinExistence type="predicted"/>
<protein>
    <submittedName>
        <fullName evidence="1">Uncharacterized protein</fullName>
    </submittedName>
</protein>
<dbReference type="HOGENOM" id="CLU_1769207_0_0_1"/>
<dbReference type="AlphaFoldDB" id="A0A0C3EDC1"/>
<gene>
    <name evidence="1" type="ORF">SCLCIDRAFT_423098</name>
</gene>
<name>A0A0C3EDC1_9AGAM</name>
<evidence type="ECO:0000313" key="1">
    <source>
        <dbReference type="EMBL" id="KIM65916.1"/>
    </source>
</evidence>
<reference evidence="1 2" key="1">
    <citation type="submission" date="2014-04" db="EMBL/GenBank/DDBJ databases">
        <authorList>
            <consortium name="DOE Joint Genome Institute"/>
            <person name="Kuo A."/>
            <person name="Kohler A."/>
            <person name="Nagy L.G."/>
            <person name="Floudas D."/>
            <person name="Copeland A."/>
            <person name="Barry K.W."/>
            <person name="Cichocki N."/>
            <person name="Veneault-Fourrey C."/>
            <person name="LaButti K."/>
            <person name="Lindquist E.A."/>
            <person name="Lipzen A."/>
            <person name="Lundell T."/>
            <person name="Morin E."/>
            <person name="Murat C."/>
            <person name="Sun H."/>
            <person name="Tunlid A."/>
            <person name="Henrissat B."/>
            <person name="Grigoriev I.V."/>
            <person name="Hibbett D.S."/>
            <person name="Martin F."/>
            <person name="Nordberg H.P."/>
            <person name="Cantor M.N."/>
            <person name="Hua S.X."/>
        </authorList>
    </citation>
    <scope>NUCLEOTIDE SEQUENCE [LARGE SCALE GENOMIC DNA]</scope>
    <source>
        <strain evidence="1 2">Foug A</strain>
    </source>
</reference>
<sequence length="147" mass="16100">MLTSFTSNARVGGGRPFCFDFAILTRDMVMVVSHRMRIDDKGTVSKMLLRGRHHRAHTNVTLGGSDHAVRTAGLGCDASCTRVTGSGGNSLILVSTNTGVLDFGNSISWFSSSLAFPDRFLRLWFFTISTARVMNARMIFWNGGVSF</sequence>
<evidence type="ECO:0000313" key="2">
    <source>
        <dbReference type="Proteomes" id="UP000053989"/>
    </source>
</evidence>
<reference evidence="2" key="2">
    <citation type="submission" date="2015-01" db="EMBL/GenBank/DDBJ databases">
        <title>Evolutionary Origins and Diversification of the Mycorrhizal Mutualists.</title>
        <authorList>
            <consortium name="DOE Joint Genome Institute"/>
            <consortium name="Mycorrhizal Genomics Consortium"/>
            <person name="Kohler A."/>
            <person name="Kuo A."/>
            <person name="Nagy L.G."/>
            <person name="Floudas D."/>
            <person name="Copeland A."/>
            <person name="Barry K.W."/>
            <person name="Cichocki N."/>
            <person name="Veneault-Fourrey C."/>
            <person name="LaButti K."/>
            <person name="Lindquist E.A."/>
            <person name="Lipzen A."/>
            <person name="Lundell T."/>
            <person name="Morin E."/>
            <person name="Murat C."/>
            <person name="Riley R."/>
            <person name="Ohm R."/>
            <person name="Sun H."/>
            <person name="Tunlid A."/>
            <person name="Henrissat B."/>
            <person name="Grigoriev I.V."/>
            <person name="Hibbett D.S."/>
            <person name="Martin F."/>
        </authorList>
    </citation>
    <scope>NUCLEOTIDE SEQUENCE [LARGE SCALE GENOMIC DNA]</scope>
    <source>
        <strain evidence="2">Foug A</strain>
    </source>
</reference>
<dbReference type="Proteomes" id="UP000053989">
    <property type="component" value="Unassembled WGS sequence"/>
</dbReference>
<organism evidence="1 2">
    <name type="scientific">Scleroderma citrinum Foug A</name>
    <dbReference type="NCBI Taxonomy" id="1036808"/>
    <lineage>
        <taxon>Eukaryota</taxon>
        <taxon>Fungi</taxon>
        <taxon>Dikarya</taxon>
        <taxon>Basidiomycota</taxon>
        <taxon>Agaricomycotina</taxon>
        <taxon>Agaricomycetes</taxon>
        <taxon>Agaricomycetidae</taxon>
        <taxon>Boletales</taxon>
        <taxon>Sclerodermatineae</taxon>
        <taxon>Sclerodermataceae</taxon>
        <taxon>Scleroderma</taxon>
    </lineage>
</organism>
<dbReference type="EMBL" id="KN822020">
    <property type="protein sequence ID" value="KIM65916.1"/>
    <property type="molecule type" value="Genomic_DNA"/>
</dbReference>
<accession>A0A0C3EDC1</accession>
<keyword evidence="2" id="KW-1185">Reference proteome</keyword>
<dbReference type="InParanoid" id="A0A0C3EDC1"/>